<dbReference type="InterPro" id="IPR041517">
    <property type="entry name" value="DEGP_PDZ"/>
</dbReference>
<dbReference type="AlphaFoldDB" id="A0A392MA98"/>
<evidence type="ECO:0000313" key="5">
    <source>
        <dbReference type="EMBL" id="MCH84430.1"/>
    </source>
</evidence>
<organism evidence="5 6">
    <name type="scientific">Trifolium medium</name>
    <dbReference type="NCBI Taxonomy" id="97028"/>
    <lineage>
        <taxon>Eukaryota</taxon>
        <taxon>Viridiplantae</taxon>
        <taxon>Streptophyta</taxon>
        <taxon>Embryophyta</taxon>
        <taxon>Tracheophyta</taxon>
        <taxon>Spermatophyta</taxon>
        <taxon>Magnoliopsida</taxon>
        <taxon>eudicotyledons</taxon>
        <taxon>Gunneridae</taxon>
        <taxon>Pentapetalae</taxon>
        <taxon>rosids</taxon>
        <taxon>fabids</taxon>
        <taxon>Fabales</taxon>
        <taxon>Fabaceae</taxon>
        <taxon>Papilionoideae</taxon>
        <taxon>50 kb inversion clade</taxon>
        <taxon>NPAAA clade</taxon>
        <taxon>Hologalegina</taxon>
        <taxon>IRL clade</taxon>
        <taxon>Trifolieae</taxon>
        <taxon>Trifolium</taxon>
    </lineage>
</organism>
<evidence type="ECO:0000256" key="3">
    <source>
        <dbReference type="ARBA" id="ARBA00022825"/>
    </source>
</evidence>
<keyword evidence="6" id="KW-1185">Reference proteome</keyword>
<dbReference type="InterPro" id="IPR036034">
    <property type="entry name" value="PDZ_sf"/>
</dbReference>
<accession>A0A392MA98</accession>
<evidence type="ECO:0000259" key="4">
    <source>
        <dbReference type="Pfam" id="PF17815"/>
    </source>
</evidence>
<evidence type="ECO:0000256" key="1">
    <source>
        <dbReference type="ARBA" id="ARBA00022670"/>
    </source>
</evidence>
<dbReference type="Proteomes" id="UP000265520">
    <property type="component" value="Unassembled WGS sequence"/>
</dbReference>
<dbReference type="GO" id="GO:0006508">
    <property type="term" value="P:proteolysis"/>
    <property type="evidence" value="ECO:0007669"/>
    <property type="project" value="UniProtKB-KW"/>
</dbReference>
<evidence type="ECO:0000313" key="6">
    <source>
        <dbReference type="Proteomes" id="UP000265520"/>
    </source>
</evidence>
<proteinExistence type="predicted"/>
<comment type="caution">
    <text evidence="5">The sequence shown here is derived from an EMBL/GenBank/DDBJ whole genome shotgun (WGS) entry which is preliminary data.</text>
</comment>
<dbReference type="Gene3D" id="2.30.42.10">
    <property type="match status" value="1"/>
</dbReference>
<protein>
    <submittedName>
        <fullName evidence="5">Protease Do-like 10 mitochondrial-like</fullName>
    </submittedName>
</protein>
<reference evidence="5 6" key="1">
    <citation type="journal article" date="2018" name="Front. Plant Sci.">
        <title>Red Clover (Trifolium pratense) and Zigzag Clover (T. medium) - A Picture of Genomic Similarities and Differences.</title>
        <authorList>
            <person name="Dluhosova J."/>
            <person name="Istvanek J."/>
            <person name="Nedelnik J."/>
            <person name="Repkova J."/>
        </authorList>
    </citation>
    <scope>NUCLEOTIDE SEQUENCE [LARGE SCALE GENOMIC DNA]</scope>
    <source>
        <strain evidence="6">cv. 10/8</strain>
        <tissue evidence="5">Leaf</tissue>
    </source>
</reference>
<evidence type="ECO:0000256" key="2">
    <source>
        <dbReference type="ARBA" id="ARBA00022801"/>
    </source>
</evidence>
<keyword evidence="2" id="KW-0378">Hydrolase</keyword>
<feature type="non-terminal residue" evidence="5">
    <location>
        <position position="167"/>
    </location>
</feature>
<dbReference type="InterPro" id="IPR046449">
    <property type="entry name" value="DEGP_PDZ_sf"/>
</dbReference>
<dbReference type="PANTHER" id="PTHR45980">
    <property type="match status" value="1"/>
</dbReference>
<feature type="domain" description="Protease Do-like PDZ" evidence="4">
    <location>
        <begin position="86"/>
        <end position="167"/>
    </location>
</feature>
<keyword evidence="3" id="KW-0720">Serine protease</keyword>
<dbReference type="EMBL" id="LXQA010006800">
    <property type="protein sequence ID" value="MCH84430.1"/>
    <property type="molecule type" value="Genomic_DNA"/>
</dbReference>
<dbReference type="PANTHER" id="PTHR45980:SF9">
    <property type="entry name" value="PROTEASE DO-LIKE 10, MITOCHONDRIAL-RELATED"/>
    <property type="match status" value="1"/>
</dbReference>
<keyword evidence="1 5" id="KW-0645">Protease</keyword>
<name>A0A392MA98_9FABA</name>
<dbReference type="GO" id="GO:0004252">
    <property type="term" value="F:serine-type endopeptidase activity"/>
    <property type="evidence" value="ECO:0007669"/>
    <property type="project" value="TreeGrafter"/>
</dbReference>
<dbReference type="Gene3D" id="3.20.190.20">
    <property type="match status" value="1"/>
</dbReference>
<dbReference type="SUPFAM" id="SSF50156">
    <property type="entry name" value="PDZ domain-like"/>
    <property type="match status" value="1"/>
</dbReference>
<dbReference type="Pfam" id="PF17815">
    <property type="entry name" value="PDZ_3"/>
    <property type="match status" value="1"/>
</dbReference>
<gene>
    <name evidence="5" type="ORF">A2U01_0005262</name>
</gene>
<sequence>MTGVLVNKINPLSDAYKVLKKDDIILSFDGVPIANDGTVPFRNRERITFDHLVSMKKLNEKAVVRVMRDGQELELSIILRPIQPLVPVHQFDKLPSYYIFAGLVFVPLTQPYLHEYGEDWYNASPRRLCERALRELPKKENQQLVILSQVLMDDINAGYERLADLQV</sequence>